<proteinExistence type="predicted"/>
<dbReference type="AlphaFoldDB" id="A0A2H0XC31"/>
<feature type="transmembrane region" description="Helical" evidence="1">
    <location>
        <begin position="37"/>
        <end position="57"/>
    </location>
</feature>
<accession>A0A2H0XC31</accession>
<protein>
    <submittedName>
        <fullName evidence="2">Uncharacterized protein</fullName>
    </submittedName>
</protein>
<name>A0A2H0XC31_UNCKA</name>
<keyword evidence="1" id="KW-1133">Transmembrane helix</keyword>
<feature type="transmembrane region" description="Helical" evidence="1">
    <location>
        <begin position="12"/>
        <end position="31"/>
    </location>
</feature>
<dbReference type="Proteomes" id="UP000231098">
    <property type="component" value="Unassembled WGS sequence"/>
</dbReference>
<keyword evidence="1" id="KW-0472">Membrane</keyword>
<gene>
    <name evidence="2" type="ORF">COT51_01475</name>
</gene>
<comment type="caution">
    <text evidence="2">The sequence shown here is derived from an EMBL/GenBank/DDBJ whole genome shotgun (WGS) entry which is preliminary data.</text>
</comment>
<evidence type="ECO:0000256" key="1">
    <source>
        <dbReference type="SAM" id="Phobius"/>
    </source>
</evidence>
<sequence length="65" mass="6689">MLKKKSGAVREYAGTAGVVGFIVFVSANAPGSVLSKVLLGIASFVAYVIGGLFYALIKTGNESIH</sequence>
<organism evidence="2 3">
    <name type="scientific">candidate division WWE3 bacterium CG08_land_8_20_14_0_20_41_15</name>
    <dbReference type="NCBI Taxonomy" id="1975086"/>
    <lineage>
        <taxon>Bacteria</taxon>
        <taxon>Katanobacteria</taxon>
    </lineage>
</organism>
<dbReference type="EMBL" id="PEYV01000028">
    <property type="protein sequence ID" value="PIS21658.1"/>
    <property type="molecule type" value="Genomic_DNA"/>
</dbReference>
<evidence type="ECO:0000313" key="2">
    <source>
        <dbReference type="EMBL" id="PIS21658.1"/>
    </source>
</evidence>
<evidence type="ECO:0000313" key="3">
    <source>
        <dbReference type="Proteomes" id="UP000231098"/>
    </source>
</evidence>
<keyword evidence="1" id="KW-0812">Transmembrane</keyword>
<reference evidence="3" key="1">
    <citation type="submission" date="2017-09" db="EMBL/GenBank/DDBJ databases">
        <title>Depth-based differentiation of microbial function through sediment-hosted aquifers and enrichment of novel symbionts in the deep terrestrial subsurface.</title>
        <authorList>
            <person name="Probst A.J."/>
            <person name="Ladd B."/>
            <person name="Jarett J.K."/>
            <person name="Geller-Mcgrath D.E."/>
            <person name="Sieber C.M.K."/>
            <person name="Emerson J.B."/>
            <person name="Anantharaman K."/>
            <person name="Thomas B.C."/>
            <person name="Malmstrom R."/>
            <person name="Stieglmeier M."/>
            <person name="Klingl A."/>
            <person name="Woyke T."/>
            <person name="Ryan C.M."/>
            <person name="Banfield J.F."/>
        </authorList>
    </citation>
    <scope>NUCLEOTIDE SEQUENCE [LARGE SCALE GENOMIC DNA]</scope>
</reference>